<accession>A0A507B013</accession>
<dbReference type="InterPro" id="IPR011051">
    <property type="entry name" value="RmlC_Cupin_sf"/>
</dbReference>
<dbReference type="InterPro" id="IPR014710">
    <property type="entry name" value="RmlC-like_jellyroll"/>
</dbReference>
<evidence type="ECO:0000313" key="3">
    <source>
        <dbReference type="Proteomes" id="UP000319257"/>
    </source>
</evidence>
<dbReference type="PANTHER" id="PTHR36448">
    <property type="entry name" value="BLR7373 PROTEIN"/>
    <property type="match status" value="1"/>
</dbReference>
<dbReference type="RefSeq" id="XP_030991561.1">
    <property type="nucleotide sequence ID" value="XM_031143774.1"/>
</dbReference>
<dbReference type="Pfam" id="PF00190">
    <property type="entry name" value="Cupin_1"/>
    <property type="match status" value="1"/>
</dbReference>
<name>A0A507B013_9PEZI</name>
<organism evidence="2 3">
    <name type="scientific">Thyridium curvatum</name>
    <dbReference type="NCBI Taxonomy" id="1093900"/>
    <lineage>
        <taxon>Eukaryota</taxon>
        <taxon>Fungi</taxon>
        <taxon>Dikarya</taxon>
        <taxon>Ascomycota</taxon>
        <taxon>Pezizomycotina</taxon>
        <taxon>Sordariomycetes</taxon>
        <taxon>Sordariomycetidae</taxon>
        <taxon>Thyridiales</taxon>
        <taxon>Thyridiaceae</taxon>
        <taxon>Thyridium</taxon>
    </lineage>
</organism>
<dbReference type="PANTHER" id="PTHR36448:SF3">
    <property type="entry name" value="CUPIN TYPE-2 DOMAIN-CONTAINING PROTEIN"/>
    <property type="match status" value="1"/>
</dbReference>
<evidence type="ECO:0000259" key="1">
    <source>
        <dbReference type="Pfam" id="PF00190"/>
    </source>
</evidence>
<keyword evidence="3" id="KW-1185">Reference proteome</keyword>
<dbReference type="EMBL" id="SKBQ01000061">
    <property type="protein sequence ID" value="TPX09850.1"/>
    <property type="molecule type" value="Genomic_DNA"/>
</dbReference>
<dbReference type="AlphaFoldDB" id="A0A507B013"/>
<feature type="domain" description="Cupin type-1" evidence="1">
    <location>
        <begin position="34"/>
        <end position="139"/>
    </location>
</feature>
<protein>
    <recommendedName>
        <fullName evidence="1">Cupin type-1 domain-containing protein</fullName>
    </recommendedName>
</protein>
<dbReference type="SUPFAM" id="SSF51182">
    <property type="entry name" value="RmlC-like cupins"/>
    <property type="match status" value="1"/>
</dbReference>
<gene>
    <name evidence="2" type="ORF">E0L32_008872</name>
</gene>
<dbReference type="InterPro" id="IPR006045">
    <property type="entry name" value="Cupin_1"/>
</dbReference>
<dbReference type="InParanoid" id="A0A507B013"/>
<sequence>MVEIRKFTLPPTALMPNSPKPLLQYRGVFKESEVTPSNMYKVFKGNGWLGRWIFRYGSTQESHYHSAVHECMVVLSGSARIRFGVADTGGKDDGHEDGGILLDARVGDVFVLPAGLAHKTHGASPPAEFMLLSPGNGHDVGEEEMEAAMAKIQLSGFTMLGAYPRNGRDWDFAKGGDSEGRYEEVWAVPNPERDPVFGDSDTGILAEWH</sequence>
<dbReference type="Proteomes" id="UP000319257">
    <property type="component" value="Unassembled WGS sequence"/>
</dbReference>
<comment type="caution">
    <text evidence="2">The sequence shown here is derived from an EMBL/GenBank/DDBJ whole genome shotgun (WGS) entry which is preliminary data.</text>
</comment>
<reference evidence="2 3" key="1">
    <citation type="submission" date="2019-06" db="EMBL/GenBank/DDBJ databases">
        <title>Draft genome sequence of the filamentous fungus Phialemoniopsis curvata isolated from diesel fuel.</title>
        <authorList>
            <person name="Varaljay V.A."/>
            <person name="Lyon W.J."/>
            <person name="Crouch A.L."/>
            <person name="Drake C.E."/>
            <person name="Hollomon J.M."/>
            <person name="Nadeau L.J."/>
            <person name="Nunn H.S."/>
            <person name="Stevenson B.S."/>
            <person name="Bojanowski C.L."/>
            <person name="Crookes-Goodson W.J."/>
        </authorList>
    </citation>
    <scope>NUCLEOTIDE SEQUENCE [LARGE SCALE GENOMIC DNA]</scope>
    <source>
        <strain evidence="2 3">D216</strain>
    </source>
</reference>
<evidence type="ECO:0000313" key="2">
    <source>
        <dbReference type="EMBL" id="TPX09850.1"/>
    </source>
</evidence>
<dbReference type="OrthoDB" id="2446447at2759"/>
<dbReference type="GeneID" id="41976319"/>
<dbReference type="Gene3D" id="2.60.120.10">
    <property type="entry name" value="Jelly Rolls"/>
    <property type="match status" value="1"/>
</dbReference>
<dbReference type="CDD" id="cd02219">
    <property type="entry name" value="cupin_YjlB-like"/>
    <property type="match status" value="1"/>
</dbReference>
<dbReference type="InterPro" id="IPR047121">
    <property type="entry name" value="YjiB-like"/>
</dbReference>
<proteinExistence type="predicted"/>